<sequence>MAQKFPKDEFDSATVHGGRHRARRTKRDRVREFVRVLVVATVVGLCGIVGLKIIDGSVVIDPSELVQASPSASTSSVKATGVTILDATGQDGLASKVAHKLLDAGWNVLTADNLAGTTVTEKTQVLISSPQFEAASKSLLKTLGDYEVQVSVGYSDPITVILGSDFK</sequence>
<dbReference type="AlphaFoldDB" id="A0A6J6GZV7"/>
<accession>A0A6J6GZV7</accession>
<feature type="region of interest" description="Disordered" evidence="1">
    <location>
        <begin position="1"/>
        <end position="24"/>
    </location>
</feature>
<keyword evidence="2" id="KW-0812">Transmembrane</keyword>
<feature type="compositionally biased region" description="Basic and acidic residues" evidence="1">
    <location>
        <begin position="1"/>
        <end position="10"/>
    </location>
</feature>
<organism evidence="5">
    <name type="scientific">freshwater metagenome</name>
    <dbReference type="NCBI Taxonomy" id="449393"/>
    <lineage>
        <taxon>unclassified sequences</taxon>
        <taxon>metagenomes</taxon>
        <taxon>ecological metagenomes</taxon>
    </lineage>
</organism>
<evidence type="ECO:0000259" key="3">
    <source>
        <dbReference type="Pfam" id="PF13399"/>
    </source>
</evidence>
<protein>
    <submittedName>
        <fullName evidence="5">Unannotated protein</fullName>
    </submittedName>
</protein>
<keyword evidence="2" id="KW-0472">Membrane</keyword>
<dbReference type="Pfam" id="PF13399">
    <property type="entry name" value="LytR_C"/>
    <property type="match status" value="1"/>
</dbReference>
<dbReference type="InterPro" id="IPR027381">
    <property type="entry name" value="LytR/CpsA/Psr_C"/>
</dbReference>
<dbReference type="EMBL" id="CAEZUW010000009">
    <property type="protein sequence ID" value="CAB4605930.1"/>
    <property type="molecule type" value="Genomic_DNA"/>
</dbReference>
<evidence type="ECO:0000313" key="5">
    <source>
        <dbReference type="EMBL" id="CAB4605930.1"/>
    </source>
</evidence>
<evidence type="ECO:0000256" key="2">
    <source>
        <dbReference type="SAM" id="Phobius"/>
    </source>
</evidence>
<feature type="transmembrane region" description="Helical" evidence="2">
    <location>
        <begin position="33"/>
        <end position="54"/>
    </location>
</feature>
<dbReference type="EMBL" id="CAEZSH010000011">
    <property type="protein sequence ID" value="CAB4532300.1"/>
    <property type="molecule type" value="Genomic_DNA"/>
</dbReference>
<name>A0A6J6GZV7_9ZZZZ</name>
<keyword evidence="2" id="KW-1133">Transmembrane helix</keyword>
<evidence type="ECO:0000256" key="1">
    <source>
        <dbReference type="SAM" id="MobiDB-lite"/>
    </source>
</evidence>
<evidence type="ECO:0000313" key="4">
    <source>
        <dbReference type="EMBL" id="CAB4532300.1"/>
    </source>
</evidence>
<feature type="domain" description="LytR/CpsA/Psr regulator C-terminal" evidence="3">
    <location>
        <begin position="81"/>
        <end position="166"/>
    </location>
</feature>
<proteinExistence type="predicted"/>
<gene>
    <name evidence="4" type="ORF">UFOPK1410_00189</name>
    <name evidence="5" type="ORF">UFOPK1855_00118</name>
</gene>
<dbReference type="Gene3D" id="3.30.70.2390">
    <property type="match status" value="1"/>
</dbReference>
<reference evidence="5" key="1">
    <citation type="submission" date="2020-05" db="EMBL/GenBank/DDBJ databases">
        <authorList>
            <person name="Chiriac C."/>
            <person name="Salcher M."/>
            <person name="Ghai R."/>
            <person name="Kavagutti S V."/>
        </authorList>
    </citation>
    <scope>NUCLEOTIDE SEQUENCE</scope>
</reference>